<dbReference type="EMBL" id="DSXR01000122">
    <property type="protein sequence ID" value="HGS88331.1"/>
    <property type="molecule type" value="Genomic_DNA"/>
</dbReference>
<proteinExistence type="predicted"/>
<comment type="caution">
    <text evidence="4">The sequence shown here is derived from an EMBL/GenBank/DDBJ whole genome shotgun (WGS) entry which is preliminary data.</text>
</comment>
<accession>A0A7C4Q360</accession>
<evidence type="ECO:0000256" key="1">
    <source>
        <dbReference type="ARBA" id="ARBA00022679"/>
    </source>
</evidence>
<evidence type="ECO:0000313" key="4">
    <source>
        <dbReference type="EMBL" id="HGS88331.1"/>
    </source>
</evidence>
<dbReference type="PANTHER" id="PTHR10434">
    <property type="entry name" value="1-ACYL-SN-GLYCEROL-3-PHOSPHATE ACYLTRANSFERASE"/>
    <property type="match status" value="1"/>
</dbReference>
<keyword evidence="2 4" id="KW-0012">Acyltransferase</keyword>
<dbReference type="InterPro" id="IPR002123">
    <property type="entry name" value="Plipid/glycerol_acylTrfase"/>
</dbReference>
<evidence type="ECO:0000259" key="3">
    <source>
        <dbReference type="SMART" id="SM00563"/>
    </source>
</evidence>
<sequence length="239" mass="26379">MNANASPHSPAQAAEQPLPRRRLQRVVAFLIRHLTRTTFIGAENLPPSGGVIVATNHISRLDIPVLFVNPVRPDITALVADKYLKYPFFRWFAVTAGGIWIDRSKADFTAFGQALSALQAGRALGIAPEGTRSNTATLLEGKPGTVLLAHRARVPIVPVGITGTHTALKSLLKLRRGEIVARFGKPFRLPPFSRENREEDLRRQTDEVMCRIAALLPPEYRGVYADHPRLHELLASGDY</sequence>
<dbReference type="GO" id="GO:0006654">
    <property type="term" value="P:phosphatidic acid biosynthetic process"/>
    <property type="evidence" value="ECO:0007669"/>
    <property type="project" value="TreeGrafter"/>
</dbReference>
<gene>
    <name evidence="4" type="ORF">ENT17_12060</name>
</gene>
<reference evidence="4" key="1">
    <citation type="journal article" date="2020" name="mSystems">
        <title>Genome- and Community-Level Interaction Insights into Carbon Utilization and Element Cycling Functions of Hydrothermarchaeota in Hydrothermal Sediment.</title>
        <authorList>
            <person name="Zhou Z."/>
            <person name="Liu Y."/>
            <person name="Xu W."/>
            <person name="Pan J."/>
            <person name="Luo Z.H."/>
            <person name="Li M."/>
        </authorList>
    </citation>
    <scope>NUCLEOTIDE SEQUENCE [LARGE SCALE GENOMIC DNA]</scope>
    <source>
        <strain evidence="4">SpSt-556</strain>
    </source>
</reference>
<dbReference type="GO" id="GO:0003841">
    <property type="term" value="F:1-acylglycerol-3-phosphate O-acyltransferase activity"/>
    <property type="evidence" value="ECO:0007669"/>
    <property type="project" value="TreeGrafter"/>
</dbReference>
<dbReference type="AlphaFoldDB" id="A0A7C4Q360"/>
<dbReference type="PANTHER" id="PTHR10434:SF11">
    <property type="entry name" value="1-ACYL-SN-GLYCEROL-3-PHOSPHATE ACYLTRANSFERASE"/>
    <property type="match status" value="1"/>
</dbReference>
<feature type="domain" description="Phospholipid/glycerol acyltransferase" evidence="3">
    <location>
        <begin position="51"/>
        <end position="164"/>
    </location>
</feature>
<dbReference type="Pfam" id="PF01553">
    <property type="entry name" value="Acyltransferase"/>
    <property type="match status" value="1"/>
</dbReference>
<name>A0A7C4Q360_9CHLR</name>
<protein>
    <submittedName>
        <fullName evidence="4">1-acyl-sn-glycerol-3-phosphate acyltransferase</fullName>
    </submittedName>
</protein>
<keyword evidence="1 4" id="KW-0808">Transferase</keyword>
<dbReference type="SMART" id="SM00563">
    <property type="entry name" value="PlsC"/>
    <property type="match status" value="1"/>
</dbReference>
<dbReference type="SUPFAM" id="SSF69593">
    <property type="entry name" value="Glycerol-3-phosphate (1)-acyltransferase"/>
    <property type="match status" value="1"/>
</dbReference>
<evidence type="ECO:0000256" key="2">
    <source>
        <dbReference type="ARBA" id="ARBA00023315"/>
    </source>
</evidence>
<organism evidence="4">
    <name type="scientific">Bellilinea caldifistulae</name>
    <dbReference type="NCBI Taxonomy" id="360411"/>
    <lineage>
        <taxon>Bacteria</taxon>
        <taxon>Bacillati</taxon>
        <taxon>Chloroflexota</taxon>
        <taxon>Anaerolineae</taxon>
        <taxon>Anaerolineales</taxon>
        <taxon>Anaerolineaceae</taxon>
        <taxon>Bellilinea</taxon>
    </lineage>
</organism>
<dbReference type="CDD" id="cd07989">
    <property type="entry name" value="LPLAT_AGPAT-like"/>
    <property type="match status" value="1"/>
</dbReference>